<dbReference type="PROSITE" id="PS50929">
    <property type="entry name" value="ABC_TM1F"/>
    <property type="match status" value="1"/>
</dbReference>
<evidence type="ECO:0000313" key="14">
    <source>
        <dbReference type="Proteomes" id="UP000035016"/>
    </source>
</evidence>
<dbReference type="GO" id="GO:0005524">
    <property type="term" value="F:ATP binding"/>
    <property type="evidence" value="ECO:0007669"/>
    <property type="project" value="UniProtKB-KW"/>
</dbReference>
<name>A0A0F7W5X4_STRLW</name>
<reference evidence="13 14" key="1">
    <citation type="submission" date="2015-02" db="EMBL/GenBank/DDBJ databases">
        <authorList>
            <person name="Gomez-Escribano P.J."/>
        </authorList>
    </citation>
    <scope>NUCLEOTIDE SEQUENCE [LARGE SCALE GENOMIC DNA]</scope>
    <source>
        <strain evidence="14">C34 (DSM 42122 / NRRL B-24963)</strain>
    </source>
</reference>
<evidence type="ECO:0000256" key="2">
    <source>
        <dbReference type="ARBA" id="ARBA00022448"/>
    </source>
</evidence>
<dbReference type="InterPro" id="IPR027417">
    <property type="entry name" value="P-loop_NTPase"/>
</dbReference>
<dbReference type="Proteomes" id="UP000035016">
    <property type="component" value="Chromosome Chromosome"/>
</dbReference>
<proteinExistence type="predicted"/>
<feature type="compositionally biased region" description="Basic and acidic residues" evidence="9">
    <location>
        <begin position="13"/>
        <end position="23"/>
    </location>
</feature>
<feature type="region of interest" description="Disordered" evidence="9">
    <location>
        <begin position="1"/>
        <end position="25"/>
    </location>
</feature>
<dbReference type="GO" id="GO:0015421">
    <property type="term" value="F:ABC-type oligopeptide transporter activity"/>
    <property type="evidence" value="ECO:0007669"/>
    <property type="project" value="TreeGrafter"/>
</dbReference>
<dbReference type="InterPro" id="IPR039421">
    <property type="entry name" value="Type_1_exporter"/>
</dbReference>
<evidence type="ECO:0000259" key="12">
    <source>
        <dbReference type="PROSITE" id="PS50929"/>
    </source>
</evidence>
<keyword evidence="4 10" id="KW-0812">Transmembrane</keyword>
<evidence type="ECO:0000256" key="10">
    <source>
        <dbReference type="SAM" id="Phobius"/>
    </source>
</evidence>
<dbReference type="GO" id="GO:0016887">
    <property type="term" value="F:ATP hydrolysis activity"/>
    <property type="evidence" value="ECO:0007669"/>
    <property type="project" value="InterPro"/>
</dbReference>
<dbReference type="Gene3D" id="3.40.50.300">
    <property type="entry name" value="P-loop containing nucleotide triphosphate hydrolases"/>
    <property type="match status" value="1"/>
</dbReference>
<comment type="subcellular location">
    <subcellularLocation>
        <location evidence="1">Cell membrane</location>
        <topology evidence="1">Multi-pass membrane protein</topology>
    </subcellularLocation>
</comment>
<keyword evidence="7 10" id="KW-1133">Transmembrane helix</keyword>
<dbReference type="InterPro" id="IPR011527">
    <property type="entry name" value="ABC1_TM_dom"/>
</dbReference>
<dbReference type="EMBL" id="LN831790">
    <property type="protein sequence ID" value="CQR66068.1"/>
    <property type="molecule type" value="Genomic_DNA"/>
</dbReference>
<dbReference type="GO" id="GO:0005886">
    <property type="term" value="C:plasma membrane"/>
    <property type="evidence" value="ECO:0007669"/>
    <property type="project" value="UniProtKB-SubCell"/>
</dbReference>
<dbReference type="PROSITE" id="PS00211">
    <property type="entry name" value="ABC_TRANSPORTER_1"/>
    <property type="match status" value="1"/>
</dbReference>
<organism evidence="13 14">
    <name type="scientific">Streptomyces leeuwenhoekii</name>
    <dbReference type="NCBI Taxonomy" id="1437453"/>
    <lineage>
        <taxon>Bacteria</taxon>
        <taxon>Bacillati</taxon>
        <taxon>Actinomycetota</taxon>
        <taxon>Actinomycetes</taxon>
        <taxon>Kitasatosporales</taxon>
        <taxon>Streptomycetaceae</taxon>
        <taxon>Streptomyces</taxon>
    </lineage>
</organism>
<dbReference type="InterPro" id="IPR003439">
    <property type="entry name" value="ABC_transporter-like_ATP-bd"/>
</dbReference>
<keyword evidence="2" id="KW-0813">Transport</keyword>
<feature type="transmembrane region" description="Helical" evidence="10">
    <location>
        <begin position="154"/>
        <end position="173"/>
    </location>
</feature>
<feature type="transmembrane region" description="Helical" evidence="10">
    <location>
        <begin position="179"/>
        <end position="199"/>
    </location>
</feature>
<dbReference type="AlphaFoldDB" id="A0A0F7W5X4"/>
<evidence type="ECO:0000259" key="11">
    <source>
        <dbReference type="PROSITE" id="PS50893"/>
    </source>
</evidence>
<dbReference type="SUPFAM" id="SSF52540">
    <property type="entry name" value="P-loop containing nucleoside triphosphate hydrolases"/>
    <property type="match status" value="1"/>
</dbReference>
<feature type="transmembrane region" description="Helical" evidence="10">
    <location>
        <begin position="43"/>
        <end position="64"/>
    </location>
</feature>
<dbReference type="Gene3D" id="1.20.1560.10">
    <property type="entry name" value="ABC transporter type 1, transmembrane domain"/>
    <property type="match status" value="1"/>
</dbReference>
<dbReference type="SMART" id="SM00382">
    <property type="entry name" value="AAA"/>
    <property type="match status" value="1"/>
</dbReference>
<evidence type="ECO:0000313" key="13">
    <source>
        <dbReference type="EMBL" id="CQR66068.1"/>
    </source>
</evidence>
<dbReference type="FunFam" id="3.40.50.300:FF:000854">
    <property type="entry name" value="Multidrug ABC transporter ATP-binding protein"/>
    <property type="match status" value="1"/>
</dbReference>
<evidence type="ECO:0000256" key="9">
    <source>
        <dbReference type="SAM" id="MobiDB-lite"/>
    </source>
</evidence>
<keyword evidence="5" id="KW-0547">Nucleotide-binding</keyword>
<feature type="transmembrane region" description="Helical" evidence="10">
    <location>
        <begin position="79"/>
        <end position="106"/>
    </location>
</feature>
<evidence type="ECO:0000256" key="6">
    <source>
        <dbReference type="ARBA" id="ARBA00022840"/>
    </source>
</evidence>
<feature type="transmembrane region" description="Helical" evidence="10">
    <location>
        <begin position="294"/>
        <end position="318"/>
    </location>
</feature>
<dbReference type="KEGG" id="sle:sle_66140"/>
<dbReference type="PANTHER" id="PTHR43394:SF1">
    <property type="entry name" value="ATP-BINDING CASSETTE SUB-FAMILY B MEMBER 10, MITOCHONDRIAL"/>
    <property type="match status" value="1"/>
</dbReference>
<dbReference type="InterPro" id="IPR036640">
    <property type="entry name" value="ABC1_TM_sf"/>
</dbReference>
<dbReference type="Pfam" id="PF00005">
    <property type="entry name" value="ABC_tran"/>
    <property type="match status" value="1"/>
</dbReference>
<keyword evidence="8 10" id="KW-0472">Membrane</keyword>
<evidence type="ECO:0000256" key="3">
    <source>
        <dbReference type="ARBA" id="ARBA00022475"/>
    </source>
</evidence>
<feature type="region of interest" description="Disordered" evidence="9">
    <location>
        <begin position="338"/>
        <end position="359"/>
    </location>
</feature>
<evidence type="ECO:0000256" key="5">
    <source>
        <dbReference type="ARBA" id="ARBA00022741"/>
    </source>
</evidence>
<protein>
    <submittedName>
        <fullName evidence="13">Uncharacterized ABC transporter ATP-binding protein SCO0742</fullName>
    </submittedName>
</protein>
<evidence type="ECO:0000256" key="8">
    <source>
        <dbReference type="ARBA" id="ARBA00023136"/>
    </source>
</evidence>
<dbReference type="PROSITE" id="PS50893">
    <property type="entry name" value="ABC_TRANSPORTER_2"/>
    <property type="match status" value="1"/>
</dbReference>
<dbReference type="Pfam" id="PF00664">
    <property type="entry name" value="ABC_membrane"/>
    <property type="match status" value="1"/>
</dbReference>
<evidence type="ECO:0000256" key="4">
    <source>
        <dbReference type="ARBA" id="ARBA00022692"/>
    </source>
</evidence>
<dbReference type="PANTHER" id="PTHR43394">
    <property type="entry name" value="ATP-DEPENDENT PERMEASE MDL1, MITOCHONDRIAL"/>
    <property type="match status" value="1"/>
</dbReference>
<dbReference type="SUPFAM" id="SSF90123">
    <property type="entry name" value="ABC transporter transmembrane region"/>
    <property type="match status" value="1"/>
</dbReference>
<accession>A0A0F7W5X4</accession>
<evidence type="ECO:0000256" key="1">
    <source>
        <dbReference type="ARBA" id="ARBA00004651"/>
    </source>
</evidence>
<gene>
    <name evidence="13" type="primary">sle_66140</name>
</gene>
<dbReference type="InterPro" id="IPR017871">
    <property type="entry name" value="ABC_transporter-like_CS"/>
</dbReference>
<dbReference type="CDD" id="cd18551">
    <property type="entry name" value="ABC_6TM_LmrA_like"/>
    <property type="match status" value="1"/>
</dbReference>
<dbReference type="InterPro" id="IPR003593">
    <property type="entry name" value="AAA+_ATPase"/>
</dbReference>
<keyword evidence="3" id="KW-1003">Cell membrane</keyword>
<sequence length="611" mass="64923">MPVTAQGRALHSTSDEGRDKHVADLSSGTRLSRQIYQGQERQVWAAGVICLLVSAACLAMPAAVGRLVEALATGQDRALWVAVLAALAVVMGGGNAAYAAVVAGVAERHILRLRNAMIHRTLRLPVRHVRRIGSGDLGSRLTADTMQLRGSLDIGLGQLPQAVLMVVGTFAAMLYLDPVLLGVTLTGFAAAALVITWLYRGLQRSALEHQQHLAQAAQGYAHALSALPTVKSLRAEGHVDSALNEMTERARRSGVDYAWRQALLSPVTALGQQLSLTGVIVVGALRITDGSLDLAALSAFLLYLLQVVTPVSVVAMGLGRLKAGLAIRGRFDEILRAPTEEDEAVPSPAATDPVRSDPRPAPAVAFHTVSFAYEDTPVISEISFEAAVAGITALVGPSGAGKSTLLKLVERFELPGSGQVSVRGVPVEQWALPELRRQIAYVDQEATLLNDTVRNNLLLGCDRPVTDAELVRHLARVGLADVIGELPAGLDTVLGQGVELSGGQRQRLALARALLAETPIVLLDEPTSQLDSLSEDQFRRILEDLAASRCIVVVAHRLSTVKRASKIVVVDAGTVVGEGTHDELLERSDLYRDLVNGQLLSGLETETTRAA</sequence>
<feature type="domain" description="ABC transmembrane type-1" evidence="12">
    <location>
        <begin position="44"/>
        <end position="323"/>
    </location>
</feature>
<feature type="domain" description="ABC transporter" evidence="11">
    <location>
        <begin position="364"/>
        <end position="597"/>
    </location>
</feature>
<keyword evidence="6 13" id="KW-0067">ATP-binding</keyword>
<evidence type="ECO:0000256" key="7">
    <source>
        <dbReference type="ARBA" id="ARBA00022989"/>
    </source>
</evidence>